<dbReference type="GO" id="GO:0046872">
    <property type="term" value="F:metal ion binding"/>
    <property type="evidence" value="ECO:0007669"/>
    <property type="project" value="UniProtKB-KW"/>
</dbReference>
<reference evidence="7 8" key="1">
    <citation type="submission" date="2020-07" db="EMBL/GenBank/DDBJ databases">
        <title>Genomic Encyclopedia of Type Strains, Phase IV (KMG-IV): sequencing the most valuable type-strain genomes for metagenomic binning, comparative biology and taxonomic classification.</title>
        <authorList>
            <person name="Goeker M."/>
        </authorList>
    </citation>
    <scope>NUCLEOTIDE SEQUENCE [LARGE SCALE GENOMIC DNA]</scope>
    <source>
        <strain evidence="7 8">DSM 17721</strain>
    </source>
</reference>
<dbReference type="Proteomes" id="UP000525298">
    <property type="component" value="Unassembled WGS sequence"/>
</dbReference>
<dbReference type="GO" id="GO:0020037">
    <property type="term" value="F:heme binding"/>
    <property type="evidence" value="ECO:0007669"/>
    <property type="project" value="InterPro"/>
</dbReference>
<evidence type="ECO:0000259" key="6">
    <source>
        <dbReference type="PROSITE" id="PS51007"/>
    </source>
</evidence>
<dbReference type="AlphaFoldDB" id="A0A7W0HM32"/>
<dbReference type="InterPro" id="IPR009056">
    <property type="entry name" value="Cyt_c-like_dom"/>
</dbReference>
<dbReference type="Pfam" id="PF13442">
    <property type="entry name" value="Cytochrome_CBB3"/>
    <property type="match status" value="1"/>
</dbReference>
<keyword evidence="8" id="KW-1185">Reference proteome</keyword>
<dbReference type="EMBL" id="JACDUS010000011">
    <property type="protein sequence ID" value="MBA2882621.1"/>
    <property type="molecule type" value="Genomic_DNA"/>
</dbReference>
<evidence type="ECO:0000256" key="1">
    <source>
        <dbReference type="ARBA" id="ARBA00022617"/>
    </source>
</evidence>
<evidence type="ECO:0000256" key="5">
    <source>
        <dbReference type="SAM" id="SignalP"/>
    </source>
</evidence>
<name>A0A7W0HM32_9BACT</name>
<accession>A0A7W0HM32</accession>
<feature type="chain" id="PRO_5031246680" description="Cytochrome c domain-containing protein" evidence="5">
    <location>
        <begin position="20"/>
        <end position="109"/>
    </location>
</feature>
<evidence type="ECO:0000313" key="8">
    <source>
        <dbReference type="Proteomes" id="UP000525298"/>
    </source>
</evidence>
<organism evidence="7 8">
    <name type="scientific">Desulfosalsimonas propionicica</name>
    <dbReference type="NCBI Taxonomy" id="332175"/>
    <lineage>
        <taxon>Bacteria</taxon>
        <taxon>Pseudomonadati</taxon>
        <taxon>Thermodesulfobacteriota</taxon>
        <taxon>Desulfobacteria</taxon>
        <taxon>Desulfobacterales</taxon>
        <taxon>Desulfosalsimonadaceae</taxon>
        <taxon>Desulfosalsimonas</taxon>
    </lineage>
</organism>
<evidence type="ECO:0000313" key="7">
    <source>
        <dbReference type="EMBL" id="MBA2882621.1"/>
    </source>
</evidence>
<gene>
    <name evidence="7" type="ORF">HNR65_002975</name>
</gene>
<evidence type="ECO:0000256" key="2">
    <source>
        <dbReference type="ARBA" id="ARBA00022723"/>
    </source>
</evidence>
<keyword evidence="1 4" id="KW-0349">Heme</keyword>
<sequence>MFRKLLCLFLTAGFVVALAGTAAAFEQGNERKGKYMFRKNCRSCHTEGASAEPLNPVSKTQAQWERAFQRYERFECADQWEDLAESDKNDILTYLYNHAFDSPSPATCE</sequence>
<keyword evidence="5" id="KW-0732">Signal</keyword>
<feature type="domain" description="Cytochrome c" evidence="6">
    <location>
        <begin position="28"/>
        <end position="99"/>
    </location>
</feature>
<feature type="signal peptide" evidence="5">
    <location>
        <begin position="1"/>
        <end position="19"/>
    </location>
</feature>
<dbReference type="InterPro" id="IPR036909">
    <property type="entry name" value="Cyt_c-like_dom_sf"/>
</dbReference>
<evidence type="ECO:0000256" key="3">
    <source>
        <dbReference type="ARBA" id="ARBA00023004"/>
    </source>
</evidence>
<dbReference type="RefSeq" id="WP_181552253.1">
    <property type="nucleotide sequence ID" value="NZ_JACDUS010000011.1"/>
</dbReference>
<dbReference type="SUPFAM" id="SSF46626">
    <property type="entry name" value="Cytochrome c"/>
    <property type="match status" value="1"/>
</dbReference>
<keyword evidence="3 4" id="KW-0408">Iron</keyword>
<keyword evidence="2 4" id="KW-0479">Metal-binding</keyword>
<proteinExistence type="predicted"/>
<dbReference type="PROSITE" id="PS51007">
    <property type="entry name" value="CYTC"/>
    <property type="match status" value="1"/>
</dbReference>
<protein>
    <recommendedName>
        <fullName evidence="6">Cytochrome c domain-containing protein</fullName>
    </recommendedName>
</protein>
<comment type="caution">
    <text evidence="7">The sequence shown here is derived from an EMBL/GenBank/DDBJ whole genome shotgun (WGS) entry which is preliminary data.</text>
</comment>
<evidence type="ECO:0000256" key="4">
    <source>
        <dbReference type="PROSITE-ProRule" id="PRU00433"/>
    </source>
</evidence>
<dbReference type="GO" id="GO:0009055">
    <property type="term" value="F:electron transfer activity"/>
    <property type="evidence" value="ECO:0007669"/>
    <property type="project" value="InterPro"/>
</dbReference>